<dbReference type="EMBL" id="JAOQKC010000018">
    <property type="protein sequence ID" value="MCU6697752.1"/>
    <property type="molecule type" value="Genomic_DNA"/>
</dbReference>
<dbReference type="InterPro" id="IPR036832">
    <property type="entry name" value="PPK_N_dom_sf"/>
</dbReference>
<comment type="cofactor">
    <cofactor evidence="6">
        <name>Mg(2+)</name>
        <dbReference type="ChEBI" id="CHEBI:18420"/>
    </cofactor>
</comment>
<keyword evidence="6" id="KW-0460">Magnesium</keyword>
<organism evidence="12 13">
    <name type="scientific">Laedolimicola ammoniilytica</name>
    <dbReference type="NCBI Taxonomy" id="2981771"/>
    <lineage>
        <taxon>Bacteria</taxon>
        <taxon>Bacillati</taxon>
        <taxon>Bacillota</taxon>
        <taxon>Clostridia</taxon>
        <taxon>Lachnospirales</taxon>
        <taxon>Lachnospiraceae</taxon>
        <taxon>Laedolimicola</taxon>
    </lineage>
</organism>
<dbReference type="Gene3D" id="3.30.870.10">
    <property type="entry name" value="Endonuclease Chain A"/>
    <property type="match status" value="2"/>
</dbReference>
<feature type="domain" description="Polyphosphate kinase C-terminal" evidence="11">
    <location>
        <begin position="336"/>
        <end position="501"/>
    </location>
</feature>
<keyword evidence="13" id="KW-1185">Reference proteome</keyword>
<keyword evidence="5 6" id="KW-0067">ATP-binding</keyword>
<evidence type="ECO:0000256" key="5">
    <source>
        <dbReference type="ARBA" id="ARBA00022840"/>
    </source>
</evidence>
<dbReference type="Pfam" id="PF13089">
    <property type="entry name" value="PP_kinase_N"/>
    <property type="match status" value="1"/>
</dbReference>
<keyword evidence="6" id="KW-0479">Metal-binding</keyword>
<evidence type="ECO:0000256" key="3">
    <source>
        <dbReference type="ARBA" id="ARBA00022741"/>
    </source>
</evidence>
<keyword evidence="4 6" id="KW-0418">Kinase</keyword>
<dbReference type="Gene3D" id="3.30.1840.10">
    <property type="entry name" value="Polyphosphate kinase middle domain"/>
    <property type="match status" value="1"/>
</dbReference>
<dbReference type="InterPro" id="IPR025198">
    <property type="entry name" value="PPK_N_dom"/>
</dbReference>
<keyword evidence="1 6" id="KW-0597">Phosphoprotein</keyword>
<comment type="caution">
    <text evidence="12">The sequence shown here is derived from an EMBL/GenBank/DDBJ whole genome shotgun (WGS) entry which is preliminary data.</text>
</comment>
<feature type="binding site" evidence="6">
    <location>
        <position position="380"/>
    </location>
    <ligand>
        <name>Mg(2+)</name>
        <dbReference type="ChEBI" id="CHEBI:18420"/>
    </ligand>
</feature>
<dbReference type="Proteomes" id="UP001652461">
    <property type="component" value="Unassembled WGS sequence"/>
</dbReference>
<proteinExistence type="inferred from homology"/>
<dbReference type="InterPro" id="IPR025200">
    <property type="entry name" value="PPK_C_dom2"/>
</dbReference>
<evidence type="ECO:0000259" key="11">
    <source>
        <dbReference type="Pfam" id="PF17941"/>
    </source>
</evidence>
<dbReference type="CDD" id="cd09168">
    <property type="entry name" value="PLDc_PaPPK1_C2_like"/>
    <property type="match status" value="1"/>
</dbReference>
<feature type="binding site" evidence="6">
    <location>
        <position position="410"/>
    </location>
    <ligand>
        <name>Mg(2+)</name>
        <dbReference type="ChEBI" id="CHEBI:18420"/>
    </ligand>
</feature>
<dbReference type="Pfam" id="PF02503">
    <property type="entry name" value="PP_kinase"/>
    <property type="match status" value="1"/>
</dbReference>
<dbReference type="HAMAP" id="MF_00347">
    <property type="entry name" value="Polyphosphate_kinase"/>
    <property type="match status" value="1"/>
</dbReference>
<evidence type="ECO:0000256" key="4">
    <source>
        <dbReference type="ARBA" id="ARBA00022777"/>
    </source>
</evidence>
<feature type="binding site" evidence="6">
    <location>
        <position position="569"/>
    </location>
    <ligand>
        <name>ATP</name>
        <dbReference type="ChEBI" id="CHEBI:30616"/>
    </ligand>
</feature>
<dbReference type="NCBIfam" id="NF003920">
    <property type="entry name" value="PRK05443.2-1"/>
    <property type="match status" value="1"/>
</dbReference>
<dbReference type="SUPFAM" id="SSF140356">
    <property type="entry name" value="PPK N-terminal domain-like"/>
    <property type="match status" value="1"/>
</dbReference>
<dbReference type="SUPFAM" id="SSF143724">
    <property type="entry name" value="PHP14-like"/>
    <property type="match status" value="1"/>
</dbReference>
<dbReference type="NCBIfam" id="NF003918">
    <property type="entry name" value="PRK05443.1-2"/>
    <property type="match status" value="1"/>
</dbReference>
<dbReference type="NCBIfam" id="TIGR03705">
    <property type="entry name" value="poly_P_kin"/>
    <property type="match status" value="1"/>
</dbReference>
<dbReference type="CDD" id="cd09165">
    <property type="entry name" value="PLDc_PaPPK1_C1_like"/>
    <property type="match status" value="1"/>
</dbReference>
<dbReference type="InterPro" id="IPR024953">
    <property type="entry name" value="PP_kinase_middle"/>
</dbReference>
<feature type="active site" description="Phosphohistidine intermediate" evidence="6">
    <location>
        <position position="440"/>
    </location>
</feature>
<dbReference type="PANTHER" id="PTHR30218:SF0">
    <property type="entry name" value="POLYPHOSPHATE KINASE"/>
    <property type="match status" value="1"/>
</dbReference>
<dbReference type="NCBIfam" id="NF003917">
    <property type="entry name" value="PRK05443.1-1"/>
    <property type="match status" value="1"/>
</dbReference>
<comment type="PTM">
    <text evidence="6 7">An intermediate of this reaction is the autophosphorylated ppk in which a phosphate is covalently linked to a histidine residue through a N-P bond.</text>
</comment>
<dbReference type="PANTHER" id="PTHR30218">
    <property type="entry name" value="POLYPHOSPHATE KINASE"/>
    <property type="match status" value="1"/>
</dbReference>
<evidence type="ECO:0000313" key="12">
    <source>
        <dbReference type="EMBL" id="MCU6697752.1"/>
    </source>
</evidence>
<evidence type="ECO:0000259" key="9">
    <source>
        <dbReference type="Pfam" id="PF13089"/>
    </source>
</evidence>
<feature type="domain" description="Polyphosphate kinase C-terminal" evidence="10">
    <location>
        <begin position="508"/>
        <end position="679"/>
    </location>
</feature>
<dbReference type="Gene3D" id="1.20.58.310">
    <property type="entry name" value="Polyphosphate kinase N-terminal domain"/>
    <property type="match status" value="1"/>
</dbReference>
<sequence length="709" mass="81007">MDKKEFTRHEYYRNRELSWLAFNERVLSEARDKTIPLFERLKFLSITASNLDEFFMIRVASLKDMVHAGYTKKDIAGMTAEEQIEAITQEVRGLVSLQYSTYTRSLLPALKQNGLHVIQEHEALTKEEARYVDRYFRDNVYPVLTPMAVDSSRPFPLIRNKTLNIGALLQKKGEKDAELEFATVQVPSVLPRIVRLPDSEDGTKNVILLEEIIERNMQQLFLKYDIVSASPYRVMRNADLTIDEDEAADLLKEIQKQLKKRQWGEAIRLEVEEKIDKRLLKILSKELDIKEQALYKINGPLDLTFLMKMYGMEGFDSLKIPKHIPAPVKELPVDCNIFDEIRKGDILLHHPYQTFDPVVKFVKDAANDPKVLAIKQTLYRVSGNSPIIAALAQAAENGKQVSVLVELKARFDEENNIIWAKMLEKAGAHVIYGLVGLKTHSKITLVVRREEDGIRRYVHLGTGNYNDSTAKLYTDMGLLTCSAPIGEDATAVFNMLSGYSEPEGWNKLSLAPLWLKDRLLALIQREKEHAKNGGEGRIVAKMNSLCDRDVIVALYEASAAGVQIDLIVRGICCLKVGIPGVSENIHVRSIVGNFLEHSRIFYFYNNGLEDVFCASADWMPRNLEKRVEIMFPIEREELKEEVIHILDIELKDNVKAHVLQPDDTYEKVDRRGKAILSSQDYFVEEAKEKAKAEKYVVNRRVFIPEEPAE</sequence>
<dbReference type="RefSeq" id="WP_158364417.1">
    <property type="nucleotide sequence ID" value="NZ_JAOQKC010000018.1"/>
</dbReference>
<evidence type="ECO:0000259" key="8">
    <source>
        <dbReference type="Pfam" id="PF02503"/>
    </source>
</evidence>
<protein>
    <recommendedName>
        <fullName evidence="6 7">Polyphosphate kinase</fullName>
        <ecNumber evidence="6 7">2.7.4.1</ecNumber>
    </recommendedName>
    <alternativeName>
        <fullName evidence="6">ATP-polyphosphate phosphotransferase</fullName>
    </alternativeName>
    <alternativeName>
        <fullName evidence="6">Polyphosphoric acid kinase</fullName>
    </alternativeName>
</protein>
<keyword evidence="3 6" id="KW-0547">Nucleotide-binding</keyword>
<accession>A0ABT2S014</accession>
<evidence type="ECO:0000256" key="6">
    <source>
        <dbReference type="HAMAP-Rule" id="MF_00347"/>
    </source>
</evidence>
<evidence type="ECO:0000259" key="10">
    <source>
        <dbReference type="Pfam" id="PF13090"/>
    </source>
</evidence>
<dbReference type="InterPro" id="IPR041108">
    <property type="entry name" value="PP_kinase_C_1"/>
</dbReference>
<dbReference type="EC" id="2.7.4.1" evidence="6 7"/>
<evidence type="ECO:0000256" key="2">
    <source>
        <dbReference type="ARBA" id="ARBA00022679"/>
    </source>
</evidence>
<reference evidence="12 13" key="1">
    <citation type="journal article" date="2021" name="ISME Commun">
        <title>Automated analysis of genomic sequences facilitates high-throughput and comprehensive description of bacteria.</title>
        <authorList>
            <person name="Hitch T.C.A."/>
        </authorList>
    </citation>
    <scope>NUCLEOTIDE SEQUENCE [LARGE SCALE GENOMIC DNA]</scope>
    <source>
        <strain evidence="12 13">Sanger_04</strain>
    </source>
</reference>
<dbReference type="Pfam" id="PF13090">
    <property type="entry name" value="PP_kinase_C"/>
    <property type="match status" value="1"/>
</dbReference>
<feature type="binding site" evidence="6">
    <location>
        <position position="50"/>
    </location>
    <ligand>
        <name>ATP</name>
        <dbReference type="ChEBI" id="CHEBI:30616"/>
    </ligand>
</feature>
<keyword evidence="2 6" id="KW-0808">Transferase</keyword>
<dbReference type="NCBIfam" id="NF003921">
    <property type="entry name" value="PRK05443.2-2"/>
    <property type="match status" value="1"/>
</dbReference>
<feature type="binding site" evidence="6">
    <location>
        <position position="473"/>
    </location>
    <ligand>
        <name>ATP</name>
        <dbReference type="ChEBI" id="CHEBI:30616"/>
    </ligand>
</feature>
<feature type="domain" description="Polyphosphate kinase middle" evidence="8">
    <location>
        <begin position="128"/>
        <end position="309"/>
    </location>
</feature>
<comment type="function">
    <text evidence="6 7">Catalyzes the reversible transfer of the terminal phosphate of ATP to form a long-chain polyphosphate (polyP).</text>
</comment>
<dbReference type="InterPro" id="IPR036830">
    <property type="entry name" value="PP_kinase_middle_dom_sf"/>
</dbReference>
<comment type="similarity">
    <text evidence="6 7">Belongs to the polyphosphate kinase 1 (PPK1) family.</text>
</comment>
<dbReference type="GO" id="GO:0008976">
    <property type="term" value="F:polyphosphate kinase activity"/>
    <property type="evidence" value="ECO:0007669"/>
    <property type="project" value="UniProtKB-EC"/>
</dbReference>
<name>A0ABT2S014_9FIRM</name>
<feature type="domain" description="Polyphosphate kinase N-terminal" evidence="9">
    <location>
        <begin position="12"/>
        <end position="117"/>
    </location>
</feature>
<evidence type="ECO:0000256" key="1">
    <source>
        <dbReference type="ARBA" id="ARBA00022553"/>
    </source>
</evidence>
<comment type="catalytic activity">
    <reaction evidence="6 7">
        <text>[phosphate](n) + ATP = [phosphate](n+1) + ADP</text>
        <dbReference type="Rhea" id="RHEA:19573"/>
        <dbReference type="Rhea" id="RHEA-COMP:9859"/>
        <dbReference type="Rhea" id="RHEA-COMP:14280"/>
        <dbReference type="ChEBI" id="CHEBI:16838"/>
        <dbReference type="ChEBI" id="CHEBI:30616"/>
        <dbReference type="ChEBI" id="CHEBI:456216"/>
        <dbReference type="EC" id="2.7.4.1"/>
    </reaction>
</comment>
<dbReference type="SUPFAM" id="SSF56024">
    <property type="entry name" value="Phospholipase D/nuclease"/>
    <property type="match status" value="2"/>
</dbReference>
<dbReference type="PIRSF" id="PIRSF015589">
    <property type="entry name" value="PP_kinase"/>
    <property type="match status" value="1"/>
</dbReference>
<gene>
    <name evidence="6" type="primary">ppk</name>
    <name evidence="12" type="ORF">OCV63_12730</name>
</gene>
<feature type="binding site" evidence="6">
    <location>
        <position position="597"/>
    </location>
    <ligand>
        <name>ATP</name>
        <dbReference type="ChEBI" id="CHEBI:30616"/>
    </ligand>
</feature>
<evidence type="ECO:0000256" key="7">
    <source>
        <dbReference type="RuleBase" id="RU003800"/>
    </source>
</evidence>
<dbReference type="Pfam" id="PF17941">
    <property type="entry name" value="PP_kinase_C_1"/>
    <property type="match status" value="1"/>
</dbReference>
<evidence type="ECO:0000313" key="13">
    <source>
        <dbReference type="Proteomes" id="UP001652461"/>
    </source>
</evidence>
<dbReference type="InterPro" id="IPR003414">
    <property type="entry name" value="PP_kinase"/>
</dbReference>